<dbReference type="PANTHER" id="PTHR38459">
    <property type="entry name" value="PROPHAGE BACTOPRENOL-LINKED GLUCOSE TRANSLOCASE HOMOLOG"/>
    <property type="match status" value="1"/>
</dbReference>
<dbReference type="GO" id="GO:0000271">
    <property type="term" value="P:polysaccharide biosynthetic process"/>
    <property type="evidence" value="ECO:0007669"/>
    <property type="project" value="InterPro"/>
</dbReference>
<evidence type="ECO:0000256" key="1">
    <source>
        <dbReference type="ARBA" id="ARBA00004141"/>
    </source>
</evidence>
<reference evidence="8 9" key="1">
    <citation type="submission" date="2019-02" db="EMBL/GenBank/DDBJ databases">
        <title>Sequencing the genomes of 1000 actinobacteria strains.</title>
        <authorList>
            <person name="Klenk H.-P."/>
        </authorList>
    </citation>
    <scope>NUCLEOTIDE SEQUENCE [LARGE SCALE GENOMIC DNA]</scope>
    <source>
        <strain evidence="8 9">DSM 18319</strain>
    </source>
</reference>
<feature type="transmembrane region" description="Helical" evidence="6">
    <location>
        <begin position="21"/>
        <end position="41"/>
    </location>
</feature>
<name>A0A4Q8AR72_9MICO</name>
<dbReference type="InterPro" id="IPR007267">
    <property type="entry name" value="GtrA_DPMS_TM"/>
</dbReference>
<protein>
    <submittedName>
        <fullName evidence="8">Putative flippase GtrA</fullName>
    </submittedName>
</protein>
<dbReference type="Pfam" id="PF04138">
    <property type="entry name" value="GtrA_DPMS_TM"/>
    <property type="match status" value="1"/>
</dbReference>
<dbReference type="EMBL" id="SHLC01000001">
    <property type="protein sequence ID" value="RZU66721.1"/>
    <property type="molecule type" value="Genomic_DNA"/>
</dbReference>
<keyword evidence="4 6" id="KW-1133">Transmembrane helix</keyword>
<dbReference type="GO" id="GO:0005886">
    <property type="term" value="C:plasma membrane"/>
    <property type="evidence" value="ECO:0007669"/>
    <property type="project" value="TreeGrafter"/>
</dbReference>
<dbReference type="RefSeq" id="WP_242616402.1">
    <property type="nucleotide sequence ID" value="NZ_SHLC01000001.1"/>
</dbReference>
<comment type="subcellular location">
    <subcellularLocation>
        <location evidence="1">Membrane</location>
        <topology evidence="1">Multi-pass membrane protein</topology>
    </subcellularLocation>
</comment>
<sequence>MYMPSQVVASPSQLGLARRTLLHQLLSFAVIGGAGFLLDVGVFNLLSLTVFSAHVVSGGPLYAKSTSTVVAIAANWIGNRWLTFRESKRSEAVREAIEFGMVSLAGGAIALLCLWISHYALGLHSSVADNISANVVGLLLGSTFRFVVYRNWVFNANRTASVAPSPPGG</sequence>
<comment type="similarity">
    <text evidence="2">Belongs to the GtrA family.</text>
</comment>
<evidence type="ECO:0000256" key="5">
    <source>
        <dbReference type="ARBA" id="ARBA00023136"/>
    </source>
</evidence>
<dbReference type="Proteomes" id="UP000291483">
    <property type="component" value="Unassembled WGS sequence"/>
</dbReference>
<evidence type="ECO:0000256" key="6">
    <source>
        <dbReference type="SAM" id="Phobius"/>
    </source>
</evidence>
<accession>A0A4Q8AR72</accession>
<keyword evidence="3 6" id="KW-0812">Transmembrane</keyword>
<proteinExistence type="inferred from homology"/>
<organism evidence="8 9">
    <name type="scientific">Microterricola gilva</name>
    <dbReference type="NCBI Taxonomy" id="393267"/>
    <lineage>
        <taxon>Bacteria</taxon>
        <taxon>Bacillati</taxon>
        <taxon>Actinomycetota</taxon>
        <taxon>Actinomycetes</taxon>
        <taxon>Micrococcales</taxon>
        <taxon>Microbacteriaceae</taxon>
        <taxon>Microterricola</taxon>
    </lineage>
</organism>
<dbReference type="AlphaFoldDB" id="A0A4Q8AR72"/>
<feature type="transmembrane region" description="Helical" evidence="6">
    <location>
        <begin position="61"/>
        <end position="78"/>
    </location>
</feature>
<dbReference type="InterPro" id="IPR051401">
    <property type="entry name" value="GtrA_CellWall_Glycosyl"/>
</dbReference>
<feature type="transmembrane region" description="Helical" evidence="6">
    <location>
        <begin position="99"/>
        <end position="119"/>
    </location>
</feature>
<feature type="domain" description="GtrA/DPMS transmembrane" evidence="7">
    <location>
        <begin position="28"/>
        <end position="154"/>
    </location>
</feature>
<evidence type="ECO:0000256" key="4">
    <source>
        <dbReference type="ARBA" id="ARBA00022989"/>
    </source>
</evidence>
<evidence type="ECO:0000313" key="9">
    <source>
        <dbReference type="Proteomes" id="UP000291483"/>
    </source>
</evidence>
<evidence type="ECO:0000313" key="8">
    <source>
        <dbReference type="EMBL" id="RZU66721.1"/>
    </source>
</evidence>
<evidence type="ECO:0000256" key="2">
    <source>
        <dbReference type="ARBA" id="ARBA00009399"/>
    </source>
</evidence>
<dbReference type="PANTHER" id="PTHR38459:SF1">
    <property type="entry name" value="PROPHAGE BACTOPRENOL-LINKED GLUCOSE TRANSLOCASE HOMOLOG"/>
    <property type="match status" value="1"/>
</dbReference>
<feature type="transmembrane region" description="Helical" evidence="6">
    <location>
        <begin position="131"/>
        <end position="148"/>
    </location>
</feature>
<gene>
    <name evidence="8" type="ORF">EV379_3087</name>
</gene>
<keyword evidence="9" id="KW-1185">Reference proteome</keyword>
<comment type="caution">
    <text evidence="8">The sequence shown here is derived from an EMBL/GenBank/DDBJ whole genome shotgun (WGS) entry which is preliminary data.</text>
</comment>
<keyword evidence="5 6" id="KW-0472">Membrane</keyword>
<evidence type="ECO:0000256" key="3">
    <source>
        <dbReference type="ARBA" id="ARBA00022692"/>
    </source>
</evidence>
<evidence type="ECO:0000259" key="7">
    <source>
        <dbReference type="Pfam" id="PF04138"/>
    </source>
</evidence>